<comment type="caution">
    <text evidence="9">The sequence shown here is derived from an EMBL/GenBank/DDBJ whole genome shotgun (WGS) entry which is preliminary data.</text>
</comment>
<dbReference type="PANTHER" id="PTHR16121">
    <property type="entry name" value="CAP-SPECIFIC MRNA (NUCLEOSIDE-2'-O-)-METHYLTRANSFERASE 1-RELATED"/>
    <property type="match status" value="1"/>
</dbReference>
<dbReference type="GO" id="GO:0120550">
    <property type="term" value="F:methyltransferase cap2 activity"/>
    <property type="evidence" value="ECO:0007669"/>
    <property type="project" value="UniProtKB-EC"/>
</dbReference>
<dbReference type="EMBL" id="CAVLEF010000010">
    <property type="protein sequence ID" value="CAK1548022.1"/>
    <property type="molecule type" value="Genomic_DNA"/>
</dbReference>
<evidence type="ECO:0000313" key="9">
    <source>
        <dbReference type="EMBL" id="CAK1548022.1"/>
    </source>
</evidence>
<accession>A0AAV1JFD1</accession>
<name>A0AAV1JFD1_9NEOP</name>
<dbReference type="Gene3D" id="3.40.50.12760">
    <property type="match status" value="1"/>
</dbReference>
<proteinExistence type="predicted"/>
<dbReference type="PROSITE" id="PS51614">
    <property type="entry name" value="SAM_MT_ADRIFT"/>
    <property type="match status" value="1"/>
</dbReference>
<comment type="catalytic activity">
    <reaction evidence="6">
        <text>a 5'-end (N(7)-methyl 5'-triphosphoguanosine)-(2'-O-methyl-ribonucleoside)-(ribonucleotide) in mRNA + S-adenosyl-L-methionine = a 5'-end (N(7)-methyl 5'-triphosphoguanosine)-(2'-O-methyl-ribonucleoside)-(2'-O-methyl-ribonucleotide) in mRNA + S-adenosyl-L-homocysteine + H(+)</text>
        <dbReference type="Rhea" id="RHEA:67024"/>
        <dbReference type="Rhea" id="RHEA-COMP:17169"/>
        <dbReference type="Rhea" id="RHEA-COMP:17170"/>
        <dbReference type="ChEBI" id="CHEBI:15378"/>
        <dbReference type="ChEBI" id="CHEBI:57856"/>
        <dbReference type="ChEBI" id="CHEBI:59789"/>
        <dbReference type="ChEBI" id="CHEBI:167612"/>
        <dbReference type="ChEBI" id="CHEBI:167614"/>
        <dbReference type="EC" id="2.1.1.296"/>
    </reaction>
</comment>
<organism evidence="9 10">
    <name type="scientific">Leptosia nina</name>
    <dbReference type="NCBI Taxonomy" id="320188"/>
    <lineage>
        <taxon>Eukaryota</taxon>
        <taxon>Metazoa</taxon>
        <taxon>Ecdysozoa</taxon>
        <taxon>Arthropoda</taxon>
        <taxon>Hexapoda</taxon>
        <taxon>Insecta</taxon>
        <taxon>Pterygota</taxon>
        <taxon>Neoptera</taxon>
        <taxon>Endopterygota</taxon>
        <taxon>Lepidoptera</taxon>
        <taxon>Glossata</taxon>
        <taxon>Ditrysia</taxon>
        <taxon>Papilionoidea</taxon>
        <taxon>Pieridae</taxon>
        <taxon>Pierinae</taxon>
        <taxon>Leptosia</taxon>
    </lineage>
</organism>
<dbReference type="GO" id="GO:0032259">
    <property type="term" value="P:methylation"/>
    <property type="evidence" value="ECO:0007669"/>
    <property type="project" value="UniProtKB-KW"/>
</dbReference>
<evidence type="ECO:0000256" key="3">
    <source>
        <dbReference type="ARBA" id="ARBA00022603"/>
    </source>
</evidence>
<feature type="binding site" evidence="7">
    <location>
        <position position="144"/>
    </location>
    <ligand>
        <name>S-adenosyl-L-methionine</name>
        <dbReference type="ChEBI" id="CHEBI:59789"/>
    </ligand>
</feature>
<keyword evidence="10" id="KW-1185">Reference proteome</keyword>
<dbReference type="GO" id="GO:0005737">
    <property type="term" value="C:cytoplasm"/>
    <property type="evidence" value="ECO:0007669"/>
    <property type="project" value="TreeGrafter"/>
</dbReference>
<feature type="domain" description="Adrift-type SAM-dependent 2'-O-MTase" evidence="8">
    <location>
        <begin position="105"/>
        <end position="318"/>
    </location>
</feature>
<dbReference type="EC" id="2.1.1.296" evidence="1"/>
<dbReference type="GO" id="GO:0006370">
    <property type="term" value="P:7-methylguanosine mRNA capping"/>
    <property type="evidence" value="ECO:0007669"/>
    <property type="project" value="TreeGrafter"/>
</dbReference>
<dbReference type="GO" id="GO:0004483">
    <property type="term" value="F:methyltransferase cap1 activity"/>
    <property type="evidence" value="ECO:0007669"/>
    <property type="project" value="UniProtKB-ARBA"/>
</dbReference>
<gene>
    <name evidence="9" type="ORF">LNINA_LOCUS7452</name>
</gene>
<dbReference type="SUPFAM" id="SSF53335">
    <property type="entry name" value="S-adenosyl-L-methionine-dependent methyltransferases"/>
    <property type="match status" value="1"/>
</dbReference>
<evidence type="ECO:0000256" key="5">
    <source>
        <dbReference type="ARBA" id="ARBA00022691"/>
    </source>
</evidence>
<dbReference type="PANTHER" id="PTHR16121:SF2">
    <property type="entry name" value="CAP-SPECIFIC MRNA (NUCLEOSIDE-2'-O-)-METHYLTRANSFERASE 2"/>
    <property type="match status" value="1"/>
</dbReference>
<sequence length="691" mass="81300">MFRKRENVYSRHKFGNSDEFEEELYDMFNKKYEFVFNSDWRLPDRGSFFSAPPWKIESLDKMKARLNFHKSQLNDFSIEEWSSHTRRRNPAGEVSWKVRCLVNPEFLTQAWTKFYECACTYNIIPLEAKEDKQMVSLHLCEAPGAFITSLNHYLKLNHNNIRWKWLASTLNPYYEGNSTSNMISDDRFMFHTLQNWDFGVDNTGNVMDWENSQAIIKRAKSLGKVLLVTADGSIDCIQKPDAQEEITSPLHYCEIVTALQSLSKGGTFVFKLFTIFEHSTVCLLYLLNHLFKEVNIYKPITSRQGNSEVYAICLRYKDNFLLEEFLPRLKITYGTNLYSELSLFPLDVIPDSFIKQVEECAYYFYSLQCHVINNNLQAYLMQNNIALHRDIKKIRTLVAAEFVWRYELKPINPEQEILKGVLHEENKINNNPRHYRGSYTERQLYTKMSVKEKLRNLHDSMQTDLISNPAILINKPVQWMVESDTEFKIKFTYGQPLQRLNSSKFILIPIFKLYQQILLDEEFKEILISYENVHERNVPEFDIKESTKLQLPCVKYDDTYHVHEKYCFKLLNDTLKEMSDGDTLLLQNFNLLTHFNVSILYILTKACFKRAGFTSCGILILEKLNKKMLNLLDAVDIECQRVTKESSKDILTALPIKLTNAGDFFNNVVFYNNTFYRRRCSEYLKAIDQSI</sequence>
<dbReference type="AlphaFoldDB" id="A0AAV1JFD1"/>
<dbReference type="Pfam" id="PF01728">
    <property type="entry name" value="FtsJ"/>
    <property type="match status" value="1"/>
</dbReference>
<keyword evidence="5 7" id="KW-0949">S-adenosyl-L-methionine</keyword>
<evidence type="ECO:0000256" key="2">
    <source>
        <dbReference type="ARBA" id="ARBA00021134"/>
    </source>
</evidence>
<dbReference type="InterPro" id="IPR029063">
    <property type="entry name" value="SAM-dependent_MTases_sf"/>
</dbReference>
<evidence type="ECO:0000256" key="6">
    <source>
        <dbReference type="ARBA" id="ARBA00049477"/>
    </source>
</evidence>
<protein>
    <recommendedName>
        <fullName evidence="2">Cap-specific mRNA (nucleoside-2'-O-)-methyltransferase 2</fullName>
        <ecNumber evidence="1">2.1.1.296</ecNumber>
    </recommendedName>
</protein>
<reference evidence="9 10" key="1">
    <citation type="submission" date="2023-11" db="EMBL/GenBank/DDBJ databases">
        <authorList>
            <person name="Okamura Y."/>
        </authorList>
    </citation>
    <scope>NUCLEOTIDE SEQUENCE [LARGE SCALE GENOMIC DNA]</scope>
</reference>
<evidence type="ECO:0000256" key="1">
    <source>
        <dbReference type="ARBA" id="ARBA00012770"/>
    </source>
</evidence>
<evidence type="ECO:0000313" key="10">
    <source>
        <dbReference type="Proteomes" id="UP001497472"/>
    </source>
</evidence>
<evidence type="ECO:0000256" key="4">
    <source>
        <dbReference type="ARBA" id="ARBA00022679"/>
    </source>
</evidence>
<dbReference type="InterPro" id="IPR025807">
    <property type="entry name" value="Adrift-typ_MeTrfase"/>
</dbReference>
<evidence type="ECO:0000256" key="7">
    <source>
        <dbReference type="PROSITE-ProRule" id="PRU00946"/>
    </source>
</evidence>
<feature type="binding site" evidence="7">
    <location>
        <position position="163"/>
    </location>
    <ligand>
        <name>S-adenosyl-L-methionine</name>
        <dbReference type="ChEBI" id="CHEBI:59789"/>
    </ligand>
</feature>
<dbReference type="InterPro" id="IPR050851">
    <property type="entry name" value="mRNA_Cap_2O-Ribose_MeTrfase"/>
</dbReference>
<feature type="active site" description="Proton acceptor" evidence="7">
    <location>
        <position position="271"/>
    </location>
</feature>
<dbReference type="InterPro" id="IPR002877">
    <property type="entry name" value="RNA_MeTrfase_FtsJ_dom"/>
</dbReference>
<keyword evidence="4 7" id="KW-0808">Transferase</keyword>
<evidence type="ECO:0000259" key="8">
    <source>
        <dbReference type="PROSITE" id="PS51614"/>
    </source>
</evidence>
<keyword evidence="3 7" id="KW-0489">Methyltransferase</keyword>
<dbReference type="GO" id="GO:0005634">
    <property type="term" value="C:nucleus"/>
    <property type="evidence" value="ECO:0007669"/>
    <property type="project" value="TreeGrafter"/>
</dbReference>
<feature type="binding site" evidence="7">
    <location>
        <position position="231"/>
    </location>
    <ligand>
        <name>S-adenosyl-L-methionine</name>
        <dbReference type="ChEBI" id="CHEBI:59789"/>
    </ligand>
</feature>
<dbReference type="Proteomes" id="UP001497472">
    <property type="component" value="Unassembled WGS sequence"/>
</dbReference>